<dbReference type="SUPFAM" id="SSF48334">
    <property type="entry name" value="DNA repair protein MutS, domain III"/>
    <property type="match status" value="1"/>
</dbReference>
<reference evidence="14" key="1">
    <citation type="submission" date="2022-10" db="EMBL/GenBank/DDBJ databases">
        <title>Determination and structural analysis of whole genome sequence of Sarocladium strictum F4-1.</title>
        <authorList>
            <person name="Hu L."/>
            <person name="Jiang Y."/>
        </authorList>
    </citation>
    <scope>NUCLEOTIDE SEQUENCE</scope>
    <source>
        <strain evidence="14">F4-1</strain>
    </source>
</reference>
<evidence type="ECO:0000313" key="14">
    <source>
        <dbReference type="EMBL" id="KAK0383105.1"/>
    </source>
</evidence>
<evidence type="ECO:0000256" key="5">
    <source>
        <dbReference type="ARBA" id="ARBA00022741"/>
    </source>
</evidence>
<dbReference type="InterPro" id="IPR007696">
    <property type="entry name" value="DNA_mismatch_repair_MutS_core"/>
</dbReference>
<evidence type="ECO:0000256" key="11">
    <source>
        <dbReference type="ARBA" id="ARBA00077470"/>
    </source>
</evidence>
<dbReference type="SUPFAM" id="SSF52540">
    <property type="entry name" value="P-loop containing nucleoside triphosphate hydrolases"/>
    <property type="match status" value="1"/>
</dbReference>
<dbReference type="PANTHER" id="PTHR11361:SF20">
    <property type="entry name" value="MUTS PROTEIN HOMOLOG 5"/>
    <property type="match status" value="1"/>
</dbReference>
<feature type="region of interest" description="Disordered" evidence="12">
    <location>
        <begin position="1"/>
        <end position="80"/>
    </location>
</feature>
<evidence type="ECO:0000256" key="1">
    <source>
        <dbReference type="ARBA" id="ARBA00004123"/>
    </source>
</evidence>
<feature type="compositionally biased region" description="Basic and acidic residues" evidence="12">
    <location>
        <begin position="1"/>
        <end position="17"/>
    </location>
</feature>
<keyword evidence="8" id="KW-0539">Nucleus</keyword>
<keyword evidence="5" id="KW-0547">Nucleotide-binding</keyword>
<dbReference type="SMART" id="SM00534">
    <property type="entry name" value="MUTSac"/>
    <property type="match status" value="1"/>
</dbReference>
<dbReference type="Pfam" id="PF05192">
    <property type="entry name" value="MutS_III"/>
    <property type="match status" value="1"/>
</dbReference>
<dbReference type="PROSITE" id="PS00486">
    <property type="entry name" value="DNA_MISMATCH_REPAIR_2"/>
    <property type="match status" value="1"/>
</dbReference>
<keyword evidence="6" id="KW-0067">ATP-binding</keyword>
<dbReference type="Gene3D" id="3.40.50.300">
    <property type="entry name" value="P-loop containing nucleotide triphosphate hydrolases"/>
    <property type="match status" value="1"/>
</dbReference>
<dbReference type="CDD" id="cd03281">
    <property type="entry name" value="ABC_MSH5_euk"/>
    <property type="match status" value="1"/>
</dbReference>
<dbReference type="PANTHER" id="PTHR11361">
    <property type="entry name" value="DNA MISMATCH REPAIR PROTEIN MUTS FAMILY MEMBER"/>
    <property type="match status" value="1"/>
</dbReference>
<evidence type="ECO:0000256" key="9">
    <source>
        <dbReference type="ARBA" id="ARBA00023254"/>
    </source>
</evidence>
<feature type="domain" description="DNA mismatch repair proteins mutS family" evidence="13">
    <location>
        <begin position="778"/>
        <end position="794"/>
    </location>
</feature>
<dbReference type="GO" id="GO:0005694">
    <property type="term" value="C:chromosome"/>
    <property type="evidence" value="ECO:0007669"/>
    <property type="project" value="UniProtKB-SubCell"/>
</dbReference>
<evidence type="ECO:0000256" key="10">
    <source>
        <dbReference type="ARBA" id="ARBA00073549"/>
    </source>
</evidence>
<dbReference type="InterPro" id="IPR000432">
    <property type="entry name" value="DNA_mismatch_repair_MutS_C"/>
</dbReference>
<dbReference type="GO" id="GO:0006298">
    <property type="term" value="P:mismatch repair"/>
    <property type="evidence" value="ECO:0007669"/>
    <property type="project" value="InterPro"/>
</dbReference>
<keyword evidence="15" id="KW-1185">Reference proteome</keyword>
<evidence type="ECO:0000256" key="7">
    <source>
        <dbReference type="ARBA" id="ARBA00023125"/>
    </source>
</evidence>
<organism evidence="14 15">
    <name type="scientific">Sarocladium strictum</name>
    <name type="common">Black bundle disease fungus</name>
    <name type="synonym">Acremonium strictum</name>
    <dbReference type="NCBI Taxonomy" id="5046"/>
    <lineage>
        <taxon>Eukaryota</taxon>
        <taxon>Fungi</taxon>
        <taxon>Dikarya</taxon>
        <taxon>Ascomycota</taxon>
        <taxon>Pezizomycotina</taxon>
        <taxon>Sordariomycetes</taxon>
        <taxon>Hypocreomycetidae</taxon>
        <taxon>Hypocreales</taxon>
        <taxon>Sarocladiaceae</taxon>
        <taxon>Sarocladium</taxon>
    </lineage>
</organism>
<dbReference type="InterPro" id="IPR027417">
    <property type="entry name" value="P-loop_NTPase"/>
</dbReference>
<dbReference type="AlphaFoldDB" id="A0AA39L3Z0"/>
<keyword evidence="7" id="KW-0238">DNA-binding</keyword>
<protein>
    <recommendedName>
        <fullName evidence="10">DNA mismatch repair protein MSH5</fullName>
    </recommendedName>
    <alternativeName>
        <fullName evidence="11">MutS protein homolog 5</fullName>
    </alternativeName>
</protein>
<sequence>MPIHREASRAAGREGSRSRSRASGVSAPHHCGSQAPGSGTSGRQGNAKESQAHRIRHGSGPRDNTATVVRNHPGASSIGSHQSLAGISELVQNSIEPIIEIIMAVDLRDGQTMGCAFFQMENGALSLCTDVPMADLDVLEQLLAQIEPTTVLAPGRAPETLLAFLEERSAATDDSGSHGLGFILRAMSSSEFSTKAAHDRLIALHRDHSTTIETSWSESSLSDVGVDVDAAMNESSRNMRLIKCGTSIDLDSQVSVGCAGAVLDEVNRRRSAEYLPGGSEIGPSFEVISLDMFSLHDSVYITQETLLALQIIQSEQHPNSKISGGVQSNSGSKESLSVYGLLHHFAGTPQGRASLRRLLLRPTQDMRIITERQEFIALFTHPENVEQTRHASKTLRKIGNARRVIAQLQRGAESPSTGQSDSRGAWSILRRFVTYTLRLREVILSIKGYTNVAFLLEVAECIEPATIASVGSMIEKTIDFDESKERQRSCVRAGVDSQLDQLKRLYDGMSSLLTQVVDHVRGESPEWARHYVRSCIFLPQLGFLTVVELDPGTGNGKFEGEGGGGAEVWEKIFSSDGVVCYKNRFMKELDDQYGDLYCEIGDREVEIIHDLARRVLEHEEMLSTISDLCGHFDAMLALALGAQKYNWNRPQISDDTEVCIEGGRHPLQELVVPCFIPNDYHISASQGMSKDAQILAPKALVLTGPNHSGKSVYLKQIAIILYLAQVGSYVPAERAILGITDKIFTRISSRESVSRVESAFAMDLKQIAQSMRGATMRSLVIVDEFGKGTNSDDGAGLLTALLDHFLGMGRDCPKILLATHFHEVFDGGYLDHHIHLQVAHMEVESDRTSEQDEDHLTYLFKLAPGHSSSSFGCRCAALNGVPGAVVRRAEAISQMIARHEDLIAACSQLSMEEEEILERAEGAARRFLEEDLELFEPQEQASAFQGSPGSEGMSMKELFGRVLDESVVLPPQ</sequence>
<evidence type="ECO:0000256" key="8">
    <source>
        <dbReference type="ARBA" id="ARBA00023242"/>
    </source>
</evidence>
<dbReference type="InterPro" id="IPR045076">
    <property type="entry name" value="MutS"/>
</dbReference>
<evidence type="ECO:0000256" key="12">
    <source>
        <dbReference type="SAM" id="MobiDB-lite"/>
    </source>
</evidence>
<feature type="compositionally biased region" description="Polar residues" evidence="12">
    <location>
        <begin position="35"/>
        <end position="49"/>
    </location>
</feature>
<gene>
    <name evidence="14" type="ORF">NLU13_9018</name>
</gene>
<dbReference type="GO" id="GO:0140664">
    <property type="term" value="F:ATP-dependent DNA damage sensor activity"/>
    <property type="evidence" value="ECO:0007669"/>
    <property type="project" value="InterPro"/>
</dbReference>
<dbReference type="GO" id="GO:0005634">
    <property type="term" value="C:nucleus"/>
    <property type="evidence" value="ECO:0007669"/>
    <property type="project" value="UniProtKB-SubCell"/>
</dbReference>
<dbReference type="Pfam" id="PF00488">
    <property type="entry name" value="MutS_V"/>
    <property type="match status" value="1"/>
</dbReference>
<dbReference type="GO" id="GO:0051026">
    <property type="term" value="P:chiasma assembly"/>
    <property type="evidence" value="ECO:0007669"/>
    <property type="project" value="TreeGrafter"/>
</dbReference>
<dbReference type="EMBL" id="JAPDFR010000009">
    <property type="protein sequence ID" value="KAK0383105.1"/>
    <property type="molecule type" value="Genomic_DNA"/>
</dbReference>
<dbReference type="PIRSF" id="PIRSF005813">
    <property type="entry name" value="MSH2"/>
    <property type="match status" value="1"/>
</dbReference>
<keyword evidence="4" id="KW-0158">Chromosome</keyword>
<dbReference type="InterPro" id="IPR011184">
    <property type="entry name" value="DNA_mismatch_repair_Msh2"/>
</dbReference>
<name>A0AA39L3Z0_SARSR</name>
<evidence type="ECO:0000256" key="6">
    <source>
        <dbReference type="ARBA" id="ARBA00022840"/>
    </source>
</evidence>
<dbReference type="GO" id="GO:0030983">
    <property type="term" value="F:mismatched DNA binding"/>
    <property type="evidence" value="ECO:0007669"/>
    <property type="project" value="InterPro"/>
</dbReference>
<dbReference type="Proteomes" id="UP001175261">
    <property type="component" value="Unassembled WGS sequence"/>
</dbReference>
<dbReference type="SMART" id="SM00533">
    <property type="entry name" value="MUTSd"/>
    <property type="match status" value="1"/>
</dbReference>
<dbReference type="FunFam" id="3.40.50.300:FF:001067">
    <property type="entry name" value="DNA mismatch repair protein MSH5"/>
    <property type="match status" value="1"/>
</dbReference>
<comment type="subcellular location">
    <subcellularLocation>
        <location evidence="2">Chromosome</location>
    </subcellularLocation>
    <subcellularLocation>
        <location evidence="1">Nucleus</location>
    </subcellularLocation>
</comment>
<evidence type="ECO:0000259" key="13">
    <source>
        <dbReference type="PROSITE" id="PS00486"/>
    </source>
</evidence>
<accession>A0AA39L3Z0</accession>
<evidence type="ECO:0000256" key="2">
    <source>
        <dbReference type="ARBA" id="ARBA00004286"/>
    </source>
</evidence>
<keyword evidence="9" id="KW-0469">Meiosis</keyword>
<evidence type="ECO:0000256" key="3">
    <source>
        <dbReference type="ARBA" id="ARBA00006271"/>
    </source>
</evidence>
<dbReference type="Gene3D" id="1.10.1420.10">
    <property type="match status" value="1"/>
</dbReference>
<proteinExistence type="inferred from homology"/>
<comment type="caution">
    <text evidence="14">The sequence shown here is derived from an EMBL/GenBank/DDBJ whole genome shotgun (WGS) entry which is preliminary data.</text>
</comment>
<dbReference type="GO" id="GO:0005524">
    <property type="term" value="F:ATP binding"/>
    <property type="evidence" value="ECO:0007669"/>
    <property type="project" value="UniProtKB-KW"/>
</dbReference>
<evidence type="ECO:0000256" key="4">
    <source>
        <dbReference type="ARBA" id="ARBA00022454"/>
    </source>
</evidence>
<evidence type="ECO:0000313" key="15">
    <source>
        <dbReference type="Proteomes" id="UP001175261"/>
    </source>
</evidence>
<comment type="similarity">
    <text evidence="3">Belongs to the DNA mismatch repair MutS family.</text>
</comment>
<dbReference type="InterPro" id="IPR036187">
    <property type="entry name" value="DNA_mismatch_repair_MutS_sf"/>
</dbReference>